<proteinExistence type="inferred from homology"/>
<evidence type="ECO:0000256" key="1">
    <source>
        <dbReference type="ARBA" id="ARBA00004651"/>
    </source>
</evidence>
<dbReference type="OrthoDB" id="5984008at2759"/>
<dbReference type="PANTHER" id="PTHR42643">
    <property type="entry name" value="IONOTROPIC RECEPTOR 20A-RELATED"/>
    <property type="match status" value="1"/>
</dbReference>
<evidence type="ECO:0000313" key="13">
    <source>
        <dbReference type="Proteomes" id="UP000729913"/>
    </source>
</evidence>
<name>A0A8J5QRE2_9HYME</name>
<keyword evidence="6 9" id="KW-0472">Membrane</keyword>
<evidence type="ECO:0000256" key="6">
    <source>
        <dbReference type="ARBA" id="ARBA00023136"/>
    </source>
</evidence>
<comment type="similarity">
    <text evidence="2">Belongs to the glutamate-gated ion channel (TC 1.A.10.1) family.</text>
</comment>
<evidence type="ECO:0000256" key="9">
    <source>
        <dbReference type="SAM" id="Phobius"/>
    </source>
</evidence>
<evidence type="ECO:0000256" key="3">
    <source>
        <dbReference type="ARBA" id="ARBA00022475"/>
    </source>
</evidence>
<evidence type="ECO:0000313" key="12">
    <source>
        <dbReference type="EMBL" id="KAG8040175.1"/>
    </source>
</evidence>
<evidence type="ECO:0000256" key="7">
    <source>
        <dbReference type="ARBA" id="ARBA00023170"/>
    </source>
</evidence>
<comment type="caution">
    <text evidence="12">The sequence shown here is derived from an EMBL/GenBank/DDBJ whole genome shotgun (WGS) entry which is preliminary data.</text>
</comment>
<keyword evidence="4 9" id="KW-0812">Transmembrane</keyword>
<dbReference type="Pfam" id="PF00060">
    <property type="entry name" value="Lig_chan"/>
    <property type="match status" value="1"/>
</dbReference>
<dbReference type="InterPro" id="IPR052192">
    <property type="entry name" value="Insect_Ionotropic_Sensory_Rcpt"/>
</dbReference>
<organism evidence="12 13">
    <name type="scientific">Cotesia typhae</name>
    <dbReference type="NCBI Taxonomy" id="2053667"/>
    <lineage>
        <taxon>Eukaryota</taxon>
        <taxon>Metazoa</taxon>
        <taxon>Ecdysozoa</taxon>
        <taxon>Arthropoda</taxon>
        <taxon>Hexapoda</taxon>
        <taxon>Insecta</taxon>
        <taxon>Pterygota</taxon>
        <taxon>Neoptera</taxon>
        <taxon>Endopterygota</taxon>
        <taxon>Hymenoptera</taxon>
        <taxon>Apocrita</taxon>
        <taxon>Ichneumonoidea</taxon>
        <taxon>Braconidae</taxon>
        <taxon>Microgastrinae</taxon>
        <taxon>Cotesia</taxon>
    </lineage>
</organism>
<keyword evidence="5 9" id="KW-1133">Transmembrane helix</keyword>
<keyword evidence="3" id="KW-1003">Cell membrane</keyword>
<dbReference type="FunFam" id="1.10.287.70:FF:000143">
    <property type="entry name" value="Probable glutamate receptor"/>
    <property type="match status" value="1"/>
</dbReference>
<evidence type="ECO:0000256" key="4">
    <source>
        <dbReference type="ARBA" id="ARBA00022692"/>
    </source>
</evidence>
<evidence type="ECO:0000256" key="5">
    <source>
        <dbReference type="ARBA" id="ARBA00022989"/>
    </source>
</evidence>
<reference evidence="12" key="2">
    <citation type="submission" date="2021-04" db="EMBL/GenBank/DDBJ databases">
        <title>Genome-wide patterns of bracovirus chromosomal integration into multiple host tissues during parasitism.</title>
        <authorList>
            <person name="Chebbi M.A.C."/>
        </authorList>
    </citation>
    <scope>NUCLEOTIDE SEQUENCE</scope>
    <source>
        <tissue evidence="12">Whole body</tissue>
    </source>
</reference>
<dbReference type="GO" id="GO:0005886">
    <property type="term" value="C:plasma membrane"/>
    <property type="evidence" value="ECO:0007669"/>
    <property type="project" value="UniProtKB-SubCell"/>
</dbReference>
<comment type="subcellular location">
    <subcellularLocation>
        <location evidence="1">Cell membrane</location>
        <topology evidence="1">Multi-pass membrane protein</topology>
    </subcellularLocation>
</comment>
<feature type="signal peptide" evidence="10">
    <location>
        <begin position="1"/>
        <end position="19"/>
    </location>
</feature>
<feature type="transmembrane region" description="Helical" evidence="9">
    <location>
        <begin position="846"/>
        <end position="867"/>
    </location>
</feature>
<dbReference type="PANTHER" id="PTHR42643:SF24">
    <property type="entry name" value="IONOTROPIC RECEPTOR 60A"/>
    <property type="match status" value="1"/>
</dbReference>
<keyword evidence="7" id="KW-0675">Receptor</keyword>
<evidence type="ECO:0000256" key="10">
    <source>
        <dbReference type="SAM" id="SignalP"/>
    </source>
</evidence>
<accession>A0A8J5QRE2</accession>
<feature type="transmembrane region" description="Helical" evidence="9">
    <location>
        <begin position="648"/>
        <end position="674"/>
    </location>
</feature>
<feature type="chain" id="PRO_5035219238" description="Ionotropic glutamate receptor C-terminal domain-containing protein" evidence="10">
    <location>
        <begin position="20"/>
        <end position="885"/>
    </location>
</feature>
<keyword evidence="10" id="KW-0732">Signal</keyword>
<feature type="domain" description="Ionotropic glutamate receptor C-terminal" evidence="11">
    <location>
        <begin position="574"/>
        <end position="854"/>
    </location>
</feature>
<evidence type="ECO:0000259" key="11">
    <source>
        <dbReference type="Pfam" id="PF00060"/>
    </source>
</evidence>
<dbReference type="GO" id="GO:0015276">
    <property type="term" value="F:ligand-gated monoatomic ion channel activity"/>
    <property type="evidence" value="ECO:0007669"/>
    <property type="project" value="InterPro"/>
</dbReference>
<evidence type="ECO:0000256" key="2">
    <source>
        <dbReference type="ARBA" id="ARBA00008685"/>
    </source>
</evidence>
<dbReference type="AlphaFoldDB" id="A0A8J5QRE2"/>
<dbReference type="EMBL" id="JAAOIC020000023">
    <property type="protein sequence ID" value="KAG8040175.1"/>
    <property type="molecule type" value="Genomic_DNA"/>
</dbReference>
<sequence length="885" mass="99661">MKPALIALISFIFLTSGTCVNDFPSLMVTNATMIIVIEKQFFERKVVMKEYPSLTIEAYEKSVASFSSLATRVARERMNISGLSIHLSQDTGINLKQDYTILLSVTTCQVAWELFKRARAEKLVHLAITDLDCPRLPINEAITVPLVDPGEELPQIFFDMRLEQSLKWNRINFIHDGNQPITKVIQAFSTDFPKKLGLASQLLSGFTRGRSEVATRRSIRDLLTKFSSRRALDQQFLVIVGHKFVSLIIEVAKSLGLLHPKSQWLFVIPDMADHNKGNVSYLLDYLDEGENLAFLYNSTKKNGTRCSARAFCHARELVGALTVALEKVLSQELILYESVTEEEYEASGINKLVRSRNIINFMKNELYNESRSNGQRSTCSSCLTWNLDSAITWGSRLMSKAKKPSFKLQKTGSWTSDPGFEAVGLIFPHTKFGFLGKELEIATYHNPPWQFEILETANYFNVKSRWDGLMINILNELAKNLNFTIKYLVIEVPAEAMQAKSNSVMSAANKVPAALTELVKTGKVMMAACSFATSMYVNEKNINFTRVITSQSYGILAPRPKAMTRTLLFTSPFSNEAWACLASSIVLVGPALYFVHTLSPRKADEQTRNPESTAMLSLGSPSKCIWYIYGALLQQGGMHLPSTDGARLIVGTWWLVVMIIVATYSGTLVAFLTFPRMDPAVNTVDDLLARREEFTWSIPAGSLLKNFLEISDYQQLLPEFDGHASFHGTASYNENVEKVKARGHVMIDWTTALRISQRNHQINFGTCFFSIGTNVLELVEPIALAVPKGSPYLGIIDQQLQRMQESGLINKWLEDWLPNPSDECSDDKMENQGTSNHQVDFYDMQGIFFVLFIGYLTGSVALLSEFYRRHRKLNKESKLIRPFLD</sequence>
<keyword evidence="8" id="KW-0325">Glycoprotein</keyword>
<dbReference type="InterPro" id="IPR001320">
    <property type="entry name" value="Iontro_rcpt_C"/>
</dbReference>
<evidence type="ECO:0000256" key="8">
    <source>
        <dbReference type="ARBA" id="ARBA00023180"/>
    </source>
</evidence>
<keyword evidence="13" id="KW-1185">Reference proteome</keyword>
<protein>
    <recommendedName>
        <fullName evidence="11">Ionotropic glutamate receptor C-terminal domain-containing protein</fullName>
    </recommendedName>
</protein>
<dbReference type="GO" id="GO:0050906">
    <property type="term" value="P:detection of stimulus involved in sensory perception"/>
    <property type="evidence" value="ECO:0007669"/>
    <property type="project" value="UniProtKB-ARBA"/>
</dbReference>
<reference evidence="12" key="1">
    <citation type="submission" date="2020-03" db="EMBL/GenBank/DDBJ databases">
        <authorList>
            <person name="Chebbi M.A."/>
            <person name="Drezen J.M."/>
        </authorList>
    </citation>
    <scope>NUCLEOTIDE SEQUENCE</scope>
    <source>
        <tissue evidence="12">Whole body</tissue>
    </source>
</reference>
<gene>
    <name evidence="12" type="ORF">G9C98_000745</name>
</gene>
<dbReference type="Proteomes" id="UP000729913">
    <property type="component" value="Unassembled WGS sequence"/>
</dbReference>